<proteinExistence type="predicted"/>
<keyword evidence="4" id="KW-1185">Reference proteome</keyword>
<dbReference type="InterPro" id="IPR005230">
    <property type="entry name" value="TraB_bac"/>
</dbReference>
<keyword evidence="2" id="KW-0812">Transmembrane</keyword>
<accession>A0ABU3KBX5</accession>
<feature type="transmembrane region" description="Helical" evidence="2">
    <location>
        <begin position="378"/>
        <end position="398"/>
    </location>
</feature>
<dbReference type="CDD" id="cd14726">
    <property type="entry name" value="TraB_PrgY-like"/>
    <property type="match status" value="1"/>
</dbReference>
<dbReference type="Proteomes" id="UP001250932">
    <property type="component" value="Unassembled WGS sequence"/>
</dbReference>
<sequence>MESSESPESIQAQESGPSGLRSSADVHVLKVGEKTIILVGTVHVSRESADLVRGVIEEEKPNGVCVELDARRLEALSQQHKWESLDLKEVIRNKQLSTLLVNLLLASYQKRLGDQLGVLPGTEMLEAITISKKHDIPIFLCDRDVRVTMRRAWRSTPFLKKSMLVSSLMLSVFDTEPVTEESLSDLKKQDVLSEMMRELGTEVPTLKEVLIDERDQYLAEKILQADGEKVVAVVGAGHVEGMKSVLQQSGRSDLSALDVIPPVSPVWKWVGWSIPAIIVGSIAMIGYQKGLAAAGENAMFWILANGIPSGLGAIIAFAHPLTILVAFAGAPITSLTPVIGVGYVTAFVQAYMQPPVVREFQTVAEDIAIPRRWWQSRLLRIFLAFLLPTLGSVIGTWVGGTRIVSNLF</sequence>
<dbReference type="PANTHER" id="PTHR21530">
    <property type="entry name" value="PHEROMONE SHUTDOWN PROTEIN"/>
    <property type="match status" value="1"/>
</dbReference>
<protein>
    <submittedName>
        <fullName evidence="3">TraB/GumN family protein</fullName>
    </submittedName>
</protein>
<evidence type="ECO:0000256" key="2">
    <source>
        <dbReference type="SAM" id="Phobius"/>
    </source>
</evidence>
<dbReference type="InterPro" id="IPR002816">
    <property type="entry name" value="TraB/PrgY/GumN_fam"/>
</dbReference>
<name>A0ABU3KBX5_9BACT</name>
<feature type="region of interest" description="Disordered" evidence="1">
    <location>
        <begin position="1"/>
        <end position="21"/>
    </location>
</feature>
<dbReference type="PANTHER" id="PTHR21530:SF7">
    <property type="entry name" value="TRAB DOMAIN-CONTAINING PROTEIN"/>
    <property type="match status" value="1"/>
</dbReference>
<feature type="transmembrane region" description="Helical" evidence="2">
    <location>
        <begin position="299"/>
        <end position="318"/>
    </location>
</feature>
<comment type="caution">
    <text evidence="3">The sequence shown here is derived from an EMBL/GenBank/DDBJ whole genome shotgun (WGS) entry which is preliminary data.</text>
</comment>
<dbReference type="NCBIfam" id="TIGR00261">
    <property type="entry name" value="traB"/>
    <property type="match status" value="1"/>
</dbReference>
<evidence type="ECO:0000313" key="3">
    <source>
        <dbReference type="EMBL" id="MDT7043893.1"/>
    </source>
</evidence>
<feature type="transmembrane region" description="Helical" evidence="2">
    <location>
        <begin position="324"/>
        <end position="348"/>
    </location>
</feature>
<gene>
    <name evidence="3" type="ORF">PPG34_16195</name>
</gene>
<dbReference type="EMBL" id="JAQOUE010000002">
    <property type="protein sequence ID" value="MDT7043893.1"/>
    <property type="molecule type" value="Genomic_DNA"/>
</dbReference>
<keyword evidence="2" id="KW-1133">Transmembrane helix</keyword>
<feature type="compositionally biased region" description="Polar residues" evidence="1">
    <location>
        <begin position="1"/>
        <end position="16"/>
    </location>
</feature>
<feature type="transmembrane region" description="Helical" evidence="2">
    <location>
        <begin position="269"/>
        <end position="287"/>
    </location>
</feature>
<evidence type="ECO:0000256" key="1">
    <source>
        <dbReference type="SAM" id="MobiDB-lite"/>
    </source>
</evidence>
<evidence type="ECO:0000313" key="4">
    <source>
        <dbReference type="Proteomes" id="UP001250932"/>
    </source>
</evidence>
<organism evidence="3 4">
    <name type="scientific">Candidatus Nitronereus thalassa</name>
    <dbReference type="NCBI Taxonomy" id="3020898"/>
    <lineage>
        <taxon>Bacteria</taxon>
        <taxon>Pseudomonadati</taxon>
        <taxon>Nitrospirota</taxon>
        <taxon>Nitrospiria</taxon>
        <taxon>Nitrospirales</taxon>
        <taxon>Nitrospiraceae</taxon>
        <taxon>Candidatus Nitronereus</taxon>
    </lineage>
</organism>
<dbReference type="Pfam" id="PF01963">
    <property type="entry name" value="TraB_PrgY_gumN"/>
    <property type="match status" value="1"/>
</dbReference>
<keyword evidence="2" id="KW-0472">Membrane</keyword>
<dbReference type="RefSeq" id="WP_313834479.1">
    <property type="nucleotide sequence ID" value="NZ_JAQOUE010000002.1"/>
</dbReference>
<reference evidence="3 4" key="1">
    <citation type="journal article" date="2023" name="ISME J.">
        <title>Cultivation and genomic characterization of novel and ubiquitous marine nitrite-oxidizing bacteria from the Nitrospirales.</title>
        <authorList>
            <person name="Mueller A.J."/>
            <person name="Daebeler A."/>
            <person name="Herbold C.W."/>
            <person name="Kirkegaard R.H."/>
            <person name="Daims H."/>
        </authorList>
    </citation>
    <scope>NUCLEOTIDE SEQUENCE [LARGE SCALE GENOMIC DNA]</scope>
    <source>
        <strain evidence="3 4">EB</strain>
    </source>
</reference>
<dbReference type="InterPro" id="IPR046345">
    <property type="entry name" value="TraB_PrgY-like"/>
</dbReference>